<protein>
    <submittedName>
        <fullName evidence="1">Uncharacterized protein</fullName>
    </submittedName>
</protein>
<reference evidence="1 2" key="1">
    <citation type="submission" date="2019-07" db="EMBL/GenBank/DDBJ databases">
        <title>The draft genome sequence of Aquimarina algiphila M91.</title>
        <authorList>
            <person name="Meng X."/>
        </authorList>
    </citation>
    <scope>NUCLEOTIDE SEQUENCE [LARGE SCALE GENOMIC DNA]</scope>
    <source>
        <strain evidence="1 2">M91</strain>
    </source>
</reference>
<dbReference type="Proteomes" id="UP000318833">
    <property type="component" value="Unassembled WGS sequence"/>
</dbReference>
<organism evidence="1 2">
    <name type="scientific">Aquimarina algiphila</name>
    <dbReference type="NCBI Taxonomy" id="2047982"/>
    <lineage>
        <taxon>Bacteria</taxon>
        <taxon>Pseudomonadati</taxon>
        <taxon>Bacteroidota</taxon>
        <taxon>Flavobacteriia</taxon>
        <taxon>Flavobacteriales</taxon>
        <taxon>Flavobacteriaceae</taxon>
        <taxon>Aquimarina</taxon>
    </lineage>
</organism>
<dbReference type="RefSeq" id="WP_143919041.1">
    <property type="nucleotide sequence ID" value="NZ_CANMXV010000119.1"/>
</dbReference>
<accession>A0A554VAU6</accession>
<name>A0A554VAU6_9FLAO</name>
<proteinExistence type="predicted"/>
<gene>
    <name evidence="1" type="ORF">FOF46_29555</name>
</gene>
<keyword evidence="2" id="KW-1185">Reference proteome</keyword>
<dbReference type="AlphaFoldDB" id="A0A554VAU6"/>
<sequence>MNFGFKDKRGKHIKDGHTLRFKLEDKIEPSGYNEFERLVRVAQGGLMGFYSPEEKRVIPFRELYDNNIVDNAEVIH</sequence>
<dbReference type="EMBL" id="VLNR01000116">
    <property type="protein sequence ID" value="TSE03350.1"/>
    <property type="molecule type" value="Genomic_DNA"/>
</dbReference>
<evidence type="ECO:0000313" key="1">
    <source>
        <dbReference type="EMBL" id="TSE03350.1"/>
    </source>
</evidence>
<evidence type="ECO:0000313" key="2">
    <source>
        <dbReference type="Proteomes" id="UP000318833"/>
    </source>
</evidence>
<comment type="caution">
    <text evidence="1">The sequence shown here is derived from an EMBL/GenBank/DDBJ whole genome shotgun (WGS) entry which is preliminary data.</text>
</comment>
<dbReference type="OrthoDB" id="9924168at2"/>